<dbReference type="AlphaFoldDB" id="A0A0A9FN91"/>
<protein>
    <submittedName>
        <fullName evidence="1">Uncharacterized protein</fullName>
    </submittedName>
</protein>
<organism evidence="1">
    <name type="scientific">Arundo donax</name>
    <name type="common">Giant reed</name>
    <name type="synonym">Donax arundinaceus</name>
    <dbReference type="NCBI Taxonomy" id="35708"/>
    <lineage>
        <taxon>Eukaryota</taxon>
        <taxon>Viridiplantae</taxon>
        <taxon>Streptophyta</taxon>
        <taxon>Embryophyta</taxon>
        <taxon>Tracheophyta</taxon>
        <taxon>Spermatophyta</taxon>
        <taxon>Magnoliopsida</taxon>
        <taxon>Liliopsida</taxon>
        <taxon>Poales</taxon>
        <taxon>Poaceae</taxon>
        <taxon>PACMAD clade</taxon>
        <taxon>Arundinoideae</taxon>
        <taxon>Arundineae</taxon>
        <taxon>Arundo</taxon>
    </lineage>
</organism>
<reference evidence="1" key="1">
    <citation type="submission" date="2014-09" db="EMBL/GenBank/DDBJ databases">
        <authorList>
            <person name="Magalhaes I.L.F."/>
            <person name="Oliveira U."/>
            <person name="Santos F.R."/>
            <person name="Vidigal T.H.D.A."/>
            <person name="Brescovit A.D."/>
            <person name="Santos A.J."/>
        </authorList>
    </citation>
    <scope>NUCLEOTIDE SEQUENCE</scope>
    <source>
        <tissue evidence="1">Shoot tissue taken approximately 20 cm above the soil surface</tissue>
    </source>
</reference>
<accession>A0A0A9FN91</accession>
<dbReference type="EMBL" id="GBRH01185137">
    <property type="protein sequence ID" value="JAE12759.1"/>
    <property type="molecule type" value="Transcribed_RNA"/>
</dbReference>
<evidence type="ECO:0000313" key="1">
    <source>
        <dbReference type="EMBL" id="JAE12759.1"/>
    </source>
</evidence>
<reference evidence="1" key="2">
    <citation type="journal article" date="2015" name="Data Brief">
        <title>Shoot transcriptome of the giant reed, Arundo donax.</title>
        <authorList>
            <person name="Barrero R.A."/>
            <person name="Guerrero F.D."/>
            <person name="Moolhuijzen P."/>
            <person name="Goolsby J.A."/>
            <person name="Tidwell J."/>
            <person name="Bellgard S.E."/>
            <person name="Bellgard M.I."/>
        </authorList>
    </citation>
    <scope>NUCLEOTIDE SEQUENCE</scope>
    <source>
        <tissue evidence="1">Shoot tissue taken approximately 20 cm above the soil surface</tissue>
    </source>
</reference>
<name>A0A0A9FN91_ARUDO</name>
<proteinExistence type="predicted"/>
<sequence>MKAAPPFEAVKGLVEGLVKGGRSAEANNVVDKMNFLVKGDAKLAWEKIVGELSLEEGAPSSNP</sequence>